<organism evidence="3 4">
    <name type="scientific">Neolewinella antarctica</name>
    <dbReference type="NCBI Taxonomy" id="442734"/>
    <lineage>
        <taxon>Bacteria</taxon>
        <taxon>Pseudomonadati</taxon>
        <taxon>Bacteroidota</taxon>
        <taxon>Saprospiria</taxon>
        <taxon>Saprospirales</taxon>
        <taxon>Lewinellaceae</taxon>
        <taxon>Neolewinella</taxon>
    </lineage>
</organism>
<feature type="signal peptide" evidence="1">
    <location>
        <begin position="1"/>
        <end position="21"/>
    </location>
</feature>
<proteinExistence type="predicted"/>
<dbReference type="EMBL" id="JAATJH010000009">
    <property type="protein sequence ID" value="NJC28206.1"/>
    <property type="molecule type" value="Genomic_DNA"/>
</dbReference>
<dbReference type="Gene3D" id="3.30.310.70">
    <property type="entry name" value="TT1751-like domain"/>
    <property type="match status" value="2"/>
</dbReference>
<dbReference type="InterPro" id="IPR035923">
    <property type="entry name" value="TT1751-like_sf"/>
</dbReference>
<dbReference type="PANTHER" id="PTHR38342:SF2">
    <property type="entry name" value="INNER MEMBRANE OR EXPORTED"/>
    <property type="match status" value="1"/>
</dbReference>
<evidence type="ECO:0000313" key="4">
    <source>
        <dbReference type="Proteomes" id="UP000770785"/>
    </source>
</evidence>
<feature type="chain" id="PRO_5046167931" evidence="1">
    <location>
        <begin position="22"/>
        <end position="310"/>
    </location>
</feature>
<name>A0ABX0XH61_9BACT</name>
<evidence type="ECO:0000313" key="3">
    <source>
        <dbReference type="EMBL" id="NJC28206.1"/>
    </source>
</evidence>
<dbReference type="SUPFAM" id="SSF103247">
    <property type="entry name" value="TT1751-like"/>
    <property type="match status" value="2"/>
</dbReference>
<comment type="caution">
    <text evidence="3">The sequence shown here is derived from an EMBL/GenBank/DDBJ whole genome shotgun (WGS) entry which is preliminary data.</text>
</comment>
<protein>
    <submittedName>
        <fullName evidence="3">Uncharacterized protein (DUF302 family)</fullName>
    </submittedName>
</protein>
<feature type="domain" description="DUF302" evidence="2">
    <location>
        <begin position="215"/>
        <end position="276"/>
    </location>
</feature>
<dbReference type="CDD" id="cd14797">
    <property type="entry name" value="DUF302"/>
    <property type="match status" value="2"/>
</dbReference>
<accession>A0ABX0XH61</accession>
<keyword evidence="1" id="KW-0732">Signal</keyword>
<dbReference type="RefSeq" id="WP_168039990.1">
    <property type="nucleotide sequence ID" value="NZ_JAATJH010000009.1"/>
</dbReference>
<evidence type="ECO:0000259" key="2">
    <source>
        <dbReference type="Pfam" id="PF03625"/>
    </source>
</evidence>
<sequence>MRHLPSLLLFLSLILSFSACEDDEDVNYVVADVPVDVPGLNYTLDEAQSFSIVYNALTAKLRANPAIGVVEEVDHQQNAQNINAELPATRVVLFGNPTLGTPLMQANQRAGIDLPQKMLVYINNDGQTVTAYNNTAYLGQRHGVDSVTTLSQISTALQGLATDGGATTLVPAAENTVTADEGLIEIDSELTFDETYNKLLELLNRNPNLSIITIFNHQANAASVNLELRPTRLLVFGNPNLGTPLIQDRRTMGIDLPQKMLIYEDADGTTKVLYNDIAYLVRRHGVTAGAEQITQITAALANIAQTITRN</sequence>
<gene>
    <name evidence="3" type="ORF">GGR27_003727</name>
</gene>
<dbReference type="InterPro" id="IPR005180">
    <property type="entry name" value="DUF302"/>
</dbReference>
<dbReference type="Pfam" id="PF03625">
    <property type="entry name" value="DUF302"/>
    <property type="match status" value="2"/>
</dbReference>
<dbReference type="PANTHER" id="PTHR38342">
    <property type="entry name" value="SLR5037 PROTEIN"/>
    <property type="match status" value="1"/>
</dbReference>
<dbReference type="PROSITE" id="PS51257">
    <property type="entry name" value="PROKAR_LIPOPROTEIN"/>
    <property type="match status" value="1"/>
</dbReference>
<keyword evidence="4" id="KW-1185">Reference proteome</keyword>
<feature type="domain" description="DUF302" evidence="2">
    <location>
        <begin position="73"/>
        <end position="134"/>
    </location>
</feature>
<evidence type="ECO:0000256" key="1">
    <source>
        <dbReference type="SAM" id="SignalP"/>
    </source>
</evidence>
<reference evidence="3 4" key="1">
    <citation type="submission" date="2020-03" db="EMBL/GenBank/DDBJ databases">
        <title>Genomic Encyclopedia of Type Strains, Phase IV (KMG-IV): sequencing the most valuable type-strain genomes for metagenomic binning, comparative biology and taxonomic classification.</title>
        <authorList>
            <person name="Goeker M."/>
        </authorList>
    </citation>
    <scope>NUCLEOTIDE SEQUENCE [LARGE SCALE GENOMIC DNA]</scope>
    <source>
        <strain evidence="3 4">DSM 105096</strain>
    </source>
</reference>
<dbReference type="Proteomes" id="UP000770785">
    <property type="component" value="Unassembled WGS sequence"/>
</dbReference>